<accession>A0A164FH78</accession>
<dbReference type="AlphaFoldDB" id="A0A164FH78"/>
<proteinExistence type="predicted"/>
<sequence>MAQPRTRDGSTTSMPDIGIPIQRNRNYSGVVSQSGSSDSRSQTSRTREKRIKAIEAERVERDTLVAILDEQCREIEQLVNNRGRRSILKHLKTQIYSRLEQVRDAHFLYNQRLWEA</sequence>
<dbReference type="OrthoDB" id="6378730at2759"/>
<feature type="region of interest" description="Disordered" evidence="1">
    <location>
        <begin position="1"/>
        <end position="49"/>
    </location>
</feature>
<name>A0A164FH78_9CRUS</name>
<dbReference type="Proteomes" id="UP000076858">
    <property type="component" value="Unassembled WGS sequence"/>
</dbReference>
<evidence type="ECO:0000313" key="2">
    <source>
        <dbReference type="EMBL" id="KZR97792.1"/>
    </source>
</evidence>
<evidence type="ECO:0000256" key="1">
    <source>
        <dbReference type="SAM" id="MobiDB-lite"/>
    </source>
</evidence>
<protein>
    <submittedName>
        <fullName evidence="2">Uncharacterized protein</fullName>
    </submittedName>
</protein>
<gene>
    <name evidence="2" type="ORF">APZ42_007132</name>
</gene>
<reference evidence="2 3" key="1">
    <citation type="submission" date="2016-03" db="EMBL/GenBank/DDBJ databases">
        <title>EvidentialGene: Evidence-directed Construction of Genes on Genomes.</title>
        <authorList>
            <person name="Gilbert D.G."/>
            <person name="Choi J.-H."/>
            <person name="Mockaitis K."/>
            <person name="Colbourne J."/>
            <person name="Pfrender M."/>
        </authorList>
    </citation>
    <scope>NUCLEOTIDE SEQUENCE [LARGE SCALE GENOMIC DNA]</scope>
    <source>
        <strain evidence="2 3">Xinb3</strain>
        <tissue evidence="2">Complete organism</tissue>
    </source>
</reference>
<comment type="caution">
    <text evidence="2">The sequence shown here is derived from an EMBL/GenBank/DDBJ whole genome shotgun (WGS) entry which is preliminary data.</text>
</comment>
<feature type="compositionally biased region" description="Low complexity" evidence="1">
    <location>
        <begin position="28"/>
        <end position="44"/>
    </location>
</feature>
<evidence type="ECO:0000313" key="3">
    <source>
        <dbReference type="Proteomes" id="UP000076858"/>
    </source>
</evidence>
<dbReference type="EMBL" id="LRGB01020082">
    <property type="protein sequence ID" value="KZR97792.1"/>
    <property type="molecule type" value="Genomic_DNA"/>
</dbReference>
<keyword evidence="3" id="KW-1185">Reference proteome</keyword>
<organism evidence="2 3">
    <name type="scientific">Daphnia magna</name>
    <dbReference type="NCBI Taxonomy" id="35525"/>
    <lineage>
        <taxon>Eukaryota</taxon>
        <taxon>Metazoa</taxon>
        <taxon>Ecdysozoa</taxon>
        <taxon>Arthropoda</taxon>
        <taxon>Crustacea</taxon>
        <taxon>Branchiopoda</taxon>
        <taxon>Diplostraca</taxon>
        <taxon>Cladocera</taxon>
        <taxon>Anomopoda</taxon>
        <taxon>Daphniidae</taxon>
        <taxon>Daphnia</taxon>
    </lineage>
</organism>